<name>F8NS29_SERL9</name>
<reference evidence="1" key="1">
    <citation type="submission" date="2011-04" db="EMBL/GenBank/DDBJ databases">
        <title>Evolution of plant cell wall degrading machinery underlies the functional diversity of forest fungi.</title>
        <authorList>
            <consortium name="US DOE Joint Genome Institute (JGI-PGF)"/>
            <person name="Eastwood D.C."/>
            <person name="Floudas D."/>
            <person name="Binder M."/>
            <person name="Majcherczyk A."/>
            <person name="Schneider P."/>
            <person name="Aerts A."/>
            <person name="Asiegbu F.O."/>
            <person name="Baker S.E."/>
            <person name="Barry K."/>
            <person name="Bendiksby M."/>
            <person name="Blumentritt M."/>
            <person name="Coutinho P.M."/>
            <person name="Cullen D."/>
            <person name="Cullen D."/>
            <person name="Gathman A."/>
            <person name="Goodell B."/>
            <person name="Henrissat B."/>
            <person name="Ihrmark K."/>
            <person name="Kauserud H."/>
            <person name="Kohler A."/>
            <person name="LaButti K."/>
            <person name="Lapidus A."/>
            <person name="Lavin J.L."/>
            <person name="Lee Y.-H."/>
            <person name="Lindquist E."/>
            <person name="Lilly W."/>
            <person name="Lucas S."/>
            <person name="Morin E."/>
            <person name="Murat C."/>
            <person name="Oguiza J.A."/>
            <person name="Park J."/>
            <person name="Pisabarro A.G."/>
            <person name="Riley R."/>
            <person name="Rosling A."/>
            <person name="Salamov A."/>
            <person name="Schmidt O."/>
            <person name="Schmutz J."/>
            <person name="Skrede I."/>
            <person name="Stenlid J."/>
            <person name="Wiebenga A."/>
            <person name="Xie X."/>
            <person name="Kues U."/>
            <person name="Hibbett D.S."/>
            <person name="Hoffmeister D."/>
            <person name="Hogberg N."/>
            <person name="Martin F."/>
            <person name="Grigoriev I.V."/>
            <person name="Watkinson S.C."/>
        </authorList>
    </citation>
    <scope>NUCLEOTIDE SEQUENCE</scope>
    <source>
        <strain evidence="1">S7.9</strain>
    </source>
</reference>
<accession>F8NS29</accession>
<evidence type="ECO:0000313" key="1">
    <source>
        <dbReference type="EMBL" id="EGO26862.1"/>
    </source>
</evidence>
<dbReference type="EMBL" id="GL945432">
    <property type="protein sequence ID" value="EGO26862.1"/>
    <property type="molecule type" value="Genomic_DNA"/>
</dbReference>
<sequence>MRAQYGYPPLLTTPCDHSVILARLRLASTVFVYSDQCNFYPSHRMLTYPEVLAYHRFVDPPSIYARNAIFLAQHTLGGRLWSLQVNENAKPVVVPFTEAADIIRACHMNPETTTVDEMDTLDARLRCEWCLAVLQRNLVMTWRTAMYHAAVIHHGSFDHDRFTASSPFTLVQGEDDTRARAFEGKFETFREDTVRFICLLCRRSVGDALDSSDMVKHLLGEHEVLEIASGVHYAFDPISAPHILSPVLLEHQDAGDYSTGHPQHP</sequence>
<protein>
    <submittedName>
        <fullName evidence="1">Uncharacterized protein</fullName>
    </submittedName>
</protein>
<gene>
    <name evidence="1" type="ORF">SERLADRAFT_464411</name>
</gene>
<dbReference type="OrthoDB" id="2322499at2759"/>
<proteinExistence type="predicted"/>
<organism>
    <name type="scientific">Serpula lacrymans var. lacrymans (strain S7.9)</name>
    <name type="common">Dry rot fungus</name>
    <dbReference type="NCBI Taxonomy" id="578457"/>
    <lineage>
        <taxon>Eukaryota</taxon>
        <taxon>Fungi</taxon>
        <taxon>Dikarya</taxon>
        <taxon>Basidiomycota</taxon>
        <taxon>Agaricomycotina</taxon>
        <taxon>Agaricomycetes</taxon>
        <taxon>Agaricomycetidae</taxon>
        <taxon>Boletales</taxon>
        <taxon>Coniophorineae</taxon>
        <taxon>Serpulaceae</taxon>
        <taxon>Serpula</taxon>
    </lineage>
</organism>
<dbReference type="GeneID" id="18818734"/>
<dbReference type="HOGENOM" id="CLU_1050368_0_0_1"/>
<dbReference type="RefSeq" id="XP_007317035.1">
    <property type="nucleotide sequence ID" value="XM_007316973.1"/>
</dbReference>
<dbReference type="AlphaFoldDB" id="F8NS29"/>
<dbReference type="KEGG" id="sla:SERLADRAFT_464411"/>
<dbReference type="Proteomes" id="UP000008064">
    <property type="component" value="Unassembled WGS sequence"/>
</dbReference>